<gene>
    <name evidence="1" type="ORF">D9619_002474</name>
</gene>
<reference evidence="1 2" key="1">
    <citation type="journal article" date="2020" name="ISME J.">
        <title>Uncovering the hidden diversity of litter-decomposition mechanisms in mushroom-forming fungi.</title>
        <authorList>
            <person name="Floudas D."/>
            <person name="Bentzer J."/>
            <person name="Ahren D."/>
            <person name="Johansson T."/>
            <person name="Persson P."/>
            <person name="Tunlid A."/>
        </authorList>
    </citation>
    <scope>NUCLEOTIDE SEQUENCE [LARGE SCALE GENOMIC DNA]</scope>
    <source>
        <strain evidence="1 2">CBS 101986</strain>
    </source>
</reference>
<proteinExistence type="predicted"/>
<organism evidence="1 2">
    <name type="scientific">Psilocybe cf. subviscida</name>
    <dbReference type="NCBI Taxonomy" id="2480587"/>
    <lineage>
        <taxon>Eukaryota</taxon>
        <taxon>Fungi</taxon>
        <taxon>Dikarya</taxon>
        <taxon>Basidiomycota</taxon>
        <taxon>Agaricomycotina</taxon>
        <taxon>Agaricomycetes</taxon>
        <taxon>Agaricomycetidae</taxon>
        <taxon>Agaricales</taxon>
        <taxon>Agaricineae</taxon>
        <taxon>Strophariaceae</taxon>
        <taxon>Psilocybe</taxon>
    </lineage>
</organism>
<evidence type="ECO:0000313" key="1">
    <source>
        <dbReference type="EMBL" id="KAF5312754.1"/>
    </source>
</evidence>
<dbReference type="Proteomes" id="UP000567179">
    <property type="component" value="Unassembled WGS sequence"/>
</dbReference>
<evidence type="ECO:0000313" key="2">
    <source>
        <dbReference type="Proteomes" id="UP000567179"/>
    </source>
</evidence>
<dbReference type="AlphaFoldDB" id="A0A8H5AXD6"/>
<accession>A0A8H5AXD6</accession>
<name>A0A8H5AXD6_9AGAR</name>
<comment type="caution">
    <text evidence="1">The sequence shown here is derived from an EMBL/GenBank/DDBJ whole genome shotgun (WGS) entry which is preliminary data.</text>
</comment>
<sequence length="92" mass="10301">MIALLQMFPSTKRTSRPRTHTVSAVRDGRMSFESDTSTLINVGLPMSKALPKYDNAVIQVEMIDEEDQAWGAPPSSGFKWNLPKFASRKSRS</sequence>
<dbReference type="OrthoDB" id="3040432at2759"/>
<keyword evidence="2" id="KW-1185">Reference proteome</keyword>
<dbReference type="EMBL" id="JAACJJ010000056">
    <property type="protein sequence ID" value="KAF5312754.1"/>
    <property type="molecule type" value="Genomic_DNA"/>
</dbReference>
<protein>
    <submittedName>
        <fullName evidence="1">Uncharacterized protein</fullName>
    </submittedName>
</protein>